<evidence type="ECO:0000313" key="2">
    <source>
        <dbReference type="EMBL" id="GGV13320.1"/>
    </source>
</evidence>
<gene>
    <name evidence="2" type="ORF">GCM10010260_60440</name>
</gene>
<feature type="region of interest" description="Disordered" evidence="1">
    <location>
        <begin position="1"/>
        <end position="87"/>
    </location>
</feature>
<proteinExistence type="predicted"/>
<evidence type="ECO:0000256" key="1">
    <source>
        <dbReference type="SAM" id="MobiDB-lite"/>
    </source>
</evidence>
<dbReference type="Proteomes" id="UP000618795">
    <property type="component" value="Unassembled WGS sequence"/>
</dbReference>
<dbReference type="AlphaFoldDB" id="A0A918IIB7"/>
<keyword evidence="3" id="KW-1185">Reference proteome</keyword>
<feature type="region of interest" description="Disordered" evidence="1">
    <location>
        <begin position="133"/>
        <end position="162"/>
    </location>
</feature>
<sequence>MSQCFTFTRARQAVHGHPGEWPTRSRGHHPRQACKAVLQGPHQPRDSPSGGGRSSTAGSRTSSASGGRKGWRHSCRSKGQTRDRLRQDRLLGEAFATGDPLKLMRLFGITEATALRHVVATYPERTAKLPRWRRSPVRDGLPRSGPGQAVTVIGQSDGDARR</sequence>
<protein>
    <submittedName>
        <fullName evidence="2">Uncharacterized protein</fullName>
    </submittedName>
</protein>
<accession>A0A918IIB7</accession>
<organism evidence="2 3">
    <name type="scientific">Streptomyces filipinensis</name>
    <dbReference type="NCBI Taxonomy" id="66887"/>
    <lineage>
        <taxon>Bacteria</taxon>
        <taxon>Bacillati</taxon>
        <taxon>Actinomycetota</taxon>
        <taxon>Actinomycetes</taxon>
        <taxon>Kitasatosporales</taxon>
        <taxon>Streptomycetaceae</taxon>
        <taxon>Streptomyces</taxon>
    </lineage>
</organism>
<dbReference type="EMBL" id="BMTD01000015">
    <property type="protein sequence ID" value="GGV13320.1"/>
    <property type="molecule type" value="Genomic_DNA"/>
</dbReference>
<feature type="compositionally biased region" description="Low complexity" evidence="1">
    <location>
        <begin position="54"/>
        <end position="66"/>
    </location>
</feature>
<comment type="caution">
    <text evidence="2">The sequence shown here is derived from an EMBL/GenBank/DDBJ whole genome shotgun (WGS) entry which is preliminary data.</text>
</comment>
<name>A0A918IIB7_9ACTN</name>
<reference evidence="2" key="2">
    <citation type="submission" date="2020-09" db="EMBL/GenBank/DDBJ databases">
        <authorList>
            <person name="Sun Q."/>
            <person name="Ohkuma M."/>
        </authorList>
    </citation>
    <scope>NUCLEOTIDE SEQUENCE</scope>
    <source>
        <strain evidence="2">JCM 4369</strain>
    </source>
</reference>
<reference evidence="2" key="1">
    <citation type="journal article" date="2014" name="Int. J. Syst. Evol. Microbiol.">
        <title>Complete genome sequence of Corynebacterium casei LMG S-19264T (=DSM 44701T), isolated from a smear-ripened cheese.</title>
        <authorList>
            <consortium name="US DOE Joint Genome Institute (JGI-PGF)"/>
            <person name="Walter F."/>
            <person name="Albersmeier A."/>
            <person name="Kalinowski J."/>
            <person name="Ruckert C."/>
        </authorList>
    </citation>
    <scope>NUCLEOTIDE SEQUENCE</scope>
    <source>
        <strain evidence="2">JCM 4369</strain>
    </source>
</reference>
<evidence type="ECO:0000313" key="3">
    <source>
        <dbReference type="Proteomes" id="UP000618795"/>
    </source>
</evidence>